<feature type="region of interest" description="Disordered" evidence="1">
    <location>
        <begin position="287"/>
        <end position="312"/>
    </location>
</feature>
<proteinExistence type="predicted"/>
<feature type="region of interest" description="Disordered" evidence="1">
    <location>
        <begin position="390"/>
        <end position="415"/>
    </location>
</feature>
<comment type="caution">
    <text evidence="2">The sequence shown here is derived from an EMBL/GenBank/DDBJ whole genome shotgun (WGS) entry which is preliminary data.</text>
</comment>
<evidence type="ECO:0000313" key="3">
    <source>
        <dbReference type="Proteomes" id="UP001176940"/>
    </source>
</evidence>
<dbReference type="Proteomes" id="UP001176940">
    <property type="component" value="Unassembled WGS sequence"/>
</dbReference>
<evidence type="ECO:0000256" key="1">
    <source>
        <dbReference type="SAM" id="MobiDB-lite"/>
    </source>
</evidence>
<sequence>MTPAVLDSASSDRKREYTGFPASLRTNTCFCCRYQSSAGLAGSPLALAADAQLRAQLTEVMRDLLHALRVASTSPIHLQETDPQTRRMWDDPRQTPRFRGHFGESIPPLIPPGSKPRLRGRHPFHFQGGPCLPNTRFDSPGSAVMHRDMDGRWEEDTMPEEEPHLWRARSNTDYRDDDYRGEEVMDMRYREVGKPESEFRAHLAPDMDYRERAQRGPPDVDYRCEEGPTVAYRERFQPPPLYRERESLESRRRMQEELDLRRQEVLEHNRQRVTSVLDILLQQQQRQEMSQRARQDRETSAPSLYQESADRDLRFRKPDANYVDMRYMDQEPGLDYRERVVVDYSHTSVAGDYNTSENPQRAPVLQETAGVAPGALETVVTSQAAYDNRDLKMPGMRRDADYRETEKSDSDYRGRDCRDVKTVDSDYRGKKERRCRLPGQRARCCH</sequence>
<evidence type="ECO:0000313" key="2">
    <source>
        <dbReference type="EMBL" id="CAJ0958760.1"/>
    </source>
</evidence>
<feature type="compositionally biased region" description="Basic and acidic residues" evidence="1">
    <location>
        <begin position="289"/>
        <end position="299"/>
    </location>
</feature>
<keyword evidence="3" id="KW-1185">Reference proteome</keyword>
<reference evidence="2" key="1">
    <citation type="submission" date="2023-07" db="EMBL/GenBank/DDBJ databases">
        <authorList>
            <person name="Stuckert A."/>
        </authorList>
    </citation>
    <scope>NUCLEOTIDE SEQUENCE</scope>
</reference>
<dbReference type="EMBL" id="CAUEEQ010046218">
    <property type="protein sequence ID" value="CAJ0958760.1"/>
    <property type="molecule type" value="Genomic_DNA"/>
</dbReference>
<protein>
    <submittedName>
        <fullName evidence="2">Uncharacterized protein</fullName>
    </submittedName>
</protein>
<accession>A0ABN9M4M7</accession>
<organism evidence="2 3">
    <name type="scientific">Ranitomeya imitator</name>
    <name type="common">mimic poison frog</name>
    <dbReference type="NCBI Taxonomy" id="111125"/>
    <lineage>
        <taxon>Eukaryota</taxon>
        <taxon>Metazoa</taxon>
        <taxon>Chordata</taxon>
        <taxon>Craniata</taxon>
        <taxon>Vertebrata</taxon>
        <taxon>Euteleostomi</taxon>
        <taxon>Amphibia</taxon>
        <taxon>Batrachia</taxon>
        <taxon>Anura</taxon>
        <taxon>Neobatrachia</taxon>
        <taxon>Hyloidea</taxon>
        <taxon>Dendrobatidae</taxon>
        <taxon>Dendrobatinae</taxon>
        <taxon>Ranitomeya</taxon>
    </lineage>
</organism>
<name>A0ABN9M4M7_9NEOB</name>
<gene>
    <name evidence="2" type="ORF">RIMI_LOCUS16508013</name>
</gene>